<sequence>MLIKKSITFGVFLLFNTIYLDIFSSYAILILLLLGRVSVEGDWERHDLLLSHTCSLCLTLGRGRLVLVYFVRGSDCLSVFSFAHTNPLIVWICSHSDNLTLGKSARVLIDSIRASDCLPLFSLAQSEAQMRQICSSLLCQRVGQALFKSNDHIRGGSDKNEKEKVDICQQNKHY</sequence>
<evidence type="ECO:0000313" key="2">
    <source>
        <dbReference type="EMBL" id="SQF35109.1"/>
    </source>
</evidence>
<keyword evidence="1" id="KW-1133">Transmembrane helix</keyword>
<dbReference type="Proteomes" id="UP000249623">
    <property type="component" value="Chromosome 1"/>
</dbReference>
<name>A0A2X3VH95_STRSA</name>
<keyword evidence="1" id="KW-0812">Transmembrane</keyword>
<dbReference type="EMBL" id="LS483346">
    <property type="protein sequence ID" value="SQF35109.1"/>
    <property type="molecule type" value="Genomic_DNA"/>
</dbReference>
<dbReference type="AlphaFoldDB" id="A0A2X3VH95"/>
<gene>
    <name evidence="2" type="ORF">NCTC11085_01486</name>
</gene>
<evidence type="ECO:0000313" key="3">
    <source>
        <dbReference type="Proteomes" id="UP000249623"/>
    </source>
</evidence>
<proteinExistence type="predicted"/>
<feature type="transmembrane region" description="Helical" evidence="1">
    <location>
        <begin position="49"/>
        <end position="71"/>
    </location>
</feature>
<reference evidence="2 3" key="1">
    <citation type="submission" date="2018-06" db="EMBL/GenBank/DDBJ databases">
        <authorList>
            <consortium name="Pathogen Informatics"/>
            <person name="Doyle S."/>
        </authorList>
    </citation>
    <scope>NUCLEOTIDE SEQUENCE [LARGE SCALE GENOMIC DNA]</scope>
    <source>
        <strain evidence="2 3">NCTC11085</strain>
    </source>
</reference>
<evidence type="ECO:0000256" key="1">
    <source>
        <dbReference type="SAM" id="Phobius"/>
    </source>
</evidence>
<organism evidence="2 3">
    <name type="scientific">Streptococcus sanguinis</name>
    <dbReference type="NCBI Taxonomy" id="1305"/>
    <lineage>
        <taxon>Bacteria</taxon>
        <taxon>Bacillati</taxon>
        <taxon>Bacillota</taxon>
        <taxon>Bacilli</taxon>
        <taxon>Lactobacillales</taxon>
        <taxon>Streptococcaceae</taxon>
        <taxon>Streptococcus</taxon>
    </lineage>
</organism>
<keyword evidence="1" id="KW-0472">Membrane</keyword>
<accession>A0A2X3VH95</accession>
<protein>
    <submittedName>
        <fullName evidence="2">Uncharacterized protein</fullName>
    </submittedName>
</protein>
<feature type="transmembrane region" description="Helical" evidence="1">
    <location>
        <begin position="12"/>
        <end position="37"/>
    </location>
</feature>